<protein>
    <recommendedName>
        <fullName evidence="3 10">Pyruvate formate-lyase-activating enzyme</fullName>
        <ecNumber evidence="10">1.97.1.4</ecNumber>
    </recommendedName>
</protein>
<dbReference type="InterPro" id="IPR012839">
    <property type="entry name" value="Organic_radical_activase"/>
</dbReference>
<evidence type="ECO:0000256" key="4">
    <source>
        <dbReference type="ARBA" id="ARBA00022485"/>
    </source>
</evidence>
<dbReference type="EMBL" id="FQYQ01000040">
    <property type="protein sequence ID" value="SHJ68742.1"/>
    <property type="molecule type" value="Genomic_DNA"/>
</dbReference>
<keyword evidence="7 10" id="KW-0560">Oxidoreductase</keyword>
<evidence type="ECO:0000256" key="5">
    <source>
        <dbReference type="ARBA" id="ARBA00022691"/>
    </source>
</evidence>
<proteinExistence type="inferred from homology"/>
<dbReference type="AlphaFoldDB" id="A0A1M6LC50"/>
<keyword evidence="4 10" id="KW-0004">4Fe-4S</keyword>
<organism evidence="12 13">
    <name type="scientific">Pseudobutyrivibrio xylanivorans DSM 14809</name>
    <dbReference type="NCBI Taxonomy" id="1123012"/>
    <lineage>
        <taxon>Bacteria</taxon>
        <taxon>Bacillati</taxon>
        <taxon>Bacillota</taxon>
        <taxon>Clostridia</taxon>
        <taxon>Lachnospirales</taxon>
        <taxon>Lachnospiraceae</taxon>
        <taxon>Pseudobutyrivibrio</taxon>
    </lineage>
</organism>
<evidence type="ECO:0000256" key="7">
    <source>
        <dbReference type="ARBA" id="ARBA00023002"/>
    </source>
</evidence>
<name>A0A1M6LC50_PSEXY</name>
<evidence type="ECO:0000259" key="11">
    <source>
        <dbReference type="PROSITE" id="PS51918"/>
    </source>
</evidence>
<keyword evidence="13" id="KW-1185">Reference proteome</keyword>
<dbReference type="PIRSF" id="PIRSF000371">
    <property type="entry name" value="PFL_act_enz"/>
    <property type="match status" value="1"/>
</dbReference>
<dbReference type="PANTHER" id="PTHR30352:SF5">
    <property type="entry name" value="PYRUVATE FORMATE-LYASE 1-ACTIVATING ENZYME"/>
    <property type="match status" value="1"/>
</dbReference>
<feature type="domain" description="Radical SAM core" evidence="11">
    <location>
        <begin position="40"/>
        <end position="267"/>
    </location>
</feature>
<keyword evidence="5 10" id="KW-0949">S-adenosyl-L-methionine</keyword>
<dbReference type="InterPro" id="IPR013785">
    <property type="entry name" value="Aldolase_TIM"/>
</dbReference>
<evidence type="ECO:0000256" key="8">
    <source>
        <dbReference type="ARBA" id="ARBA00023004"/>
    </source>
</evidence>
<evidence type="ECO:0000313" key="12">
    <source>
        <dbReference type="EMBL" id="SHJ68742.1"/>
    </source>
</evidence>
<keyword evidence="10" id="KW-0963">Cytoplasm</keyword>
<dbReference type="CDD" id="cd01335">
    <property type="entry name" value="Radical_SAM"/>
    <property type="match status" value="1"/>
</dbReference>
<dbReference type="EC" id="1.97.1.4" evidence="10"/>
<dbReference type="NCBIfam" id="TIGR02493">
    <property type="entry name" value="PFLA"/>
    <property type="match status" value="1"/>
</dbReference>
<dbReference type="GO" id="GO:0051539">
    <property type="term" value="F:4 iron, 4 sulfur cluster binding"/>
    <property type="evidence" value="ECO:0007669"/>
    <property type="project" value="UniProtKB-UniRule"/>
</dbReference>
<reference evidence="12 13" key="1">
    <citation type="submission" date="2016-11" db="EMBL/GenBank/DDBJ databases">
        <authorList>
            <person name="Jaros S."/>
            <person name="Januszkiewicz K."/>
            <person name="Wedrychowicz H."/>
        </authorList>
    </citation>
    <scope>NUCLEOTIDE SEQUENCE [LARGE SCALE GENOMIC DNA]</scope>
    <source>
        <strain evidence="12 13">DSM 14809</strain>
    </source>
</reference>
<dbReference type="Pfam" id="PF04055">
    <property type="entry name" value="Radical_SAM"/>
    <property type="match status" value="1"/>
</dbReference>
<dbReference type="GO" id="GO:0043365">
    <property type="term" value="F:[formate-C-acetyltransferase]-activating enzyme activity"/>
    <property type="evidence" value="ECO:0007669"/>
    <property type="project" value="UniProtKB-UniRule"/>
</dbReference>
<dbReference type="GO" id="GO:0005737">
    <property type="term" value="C:cytoplasm"/>
    <property type="evidence" value="ECO:0007669"/>
    <property type="project" value="UniProtKB-SubCell"/>
</dbReference>
<comment type="catalytic activity">
    <reaction evidence="10">
        <text>glycyl-[formate C-acetyltransferase] + reduced [flavodoxin] + S-adenosyl-L-methionine = glycin-2-yl radical-[formate C-acetyltransferase] + semiquinone [flavodoxin] + 5'-deoxyadenosine + L-methionine + H(+)</text>
        <dbReference type="Rhea" id="RHEA:19225"/>
        <dbReference type="Rhea" id="RHEA-COMP:10622"/>
        <dbReference type="Rhea" id="RHEA-COMP:12190"/>
        <dbReference type="Rhea" id="RHEA-COMP:12191"/>
        <dbReference type="Rhea" id="RHEA-COMP:14480"/>
        <dbReference type="ChEBI" id="CHEBI:15378"/>
        <dbReference type="ChEBI" id="CHEBI:17319"/>
        <dbReference type="ChEBI" id="CHEBI:29947"/>
        <dbReference type="ChEBI" id="CHEBI:32722"/>
        <dbReference type="ChEBI" id="CHEBI:57618"/>
        <dbReference type="ChEBI" id="CHEBI:57844"/>
        <dbReference type="ChEBI" id="CHEBI:59789"/>
        <dbReference type="ChEBI" id="CHEBI:140311"/>
        <dbReference type="EC" id="1.97.1.4"/>
    </reaction>
</comment>
<evidence type="ECO:0000256" key="10">
    <source>
        <dbReference type="RuleBase" id="RU362053"/>
    </source>
</evidence>
<dbReference type="InterPro" id="IPR034457">
    <property type="entry name" value="Organic_radical-activating"/>
</dbReference>
<comment type="function">
    <text evidence="1 10">Activation of pyruvate formate-lyase under anaerobic conditions by generation of an organic free radical, using S-adenosylmethionine and reduced flavodoxin as cosubstrates to produce 5'-deoxy-adenosine.</text>
</comment>
<dbReference type="InterPro" id="IPR001989">
    <property type="entry name" value="Radical_activat_CS"/>
</dbReference>
<evidence type="ECO:0000256" key="9">
    <source>
        <dbReference type="ARBA" id="ARBA00023014"/>
    </source>
</evidence>
<evidence type="ECO:0000256" key="1">
    <source>
        <dbReference type="ARBA" id="ARBA00003141"/>
    </source>
</evidence>
<dbReference type="PROSITE" id="PS51918">
    <property type="entry name" value="RADICAL_SAM"/>
    <property type="match status" value="1"/>
</dbReference>
<dbReference type="Gene3D" id="3.20.20.70">
    <property type="entry name" value="Aldolase class I"/>
    <property type="match status" value="1"/>
</dbReference>
<dbReference type="GO" id="GO:0046872">
    <property type="term" value="F:metal ion binding"/>
    <property type="evidence" value="ECO:0007669"/>
    <property type="project" value="UniProtKB-UniRule"/>
</dbReference>
<dbReference type="GO" id="GO:0016829">
    <property type="term" value="F:lyase activity"/>
    <property type="evidence" value="ECO:0007669"/>
    <property type="project" value="UniProtKB-KW"/>
</dbReference>
<keyword evidence="8 10" id="KW-0408">Iron</keyword>
<dbReference type="PROSITE" id="PS01087">
    <property type="entry name" value="RADICAL_ACTIVATING"/>
    <property type="match status" value="1"/>
</dbReference>
<keyword evidence="6 10" id="KW-0479">Metal-binding</keyword>
<dbReference type="STRING" id="185007.SAMN02910350_00355"/>
<comment type="cofactor">
    <cofactor evidence="10">
        <name>[4Fe-4S] cluster</name>
        <dbReference type="ChEBI" id="CHEBI:49883"/>
    </cofactor>
    <text evidence="10">Binds 1 [4Fe-4S] cluster. The cluster is coordinated with 3 cysteines and an exchangeable S-adenosyl-L-methionine.</text>
</comment>
<comment type="subcellular location">
    <subcellularLocation>
        <location evidence="10">Cytoplasm</location>
    </subcellularLocation>
</comment>
<dbReference type="PANTHER" id="PTHR30352">
    <property type="entry name" value="PYRUVATE FORMATE-LYASE-ACTIVATING ENZYME"/>
    <property type="match status" value="1"/>
</dbReference>
<sequence length="267" mass="30319">MPREPGRKEKSNHYFDDWIIRNIMSEIVGYVNKLESFGAVDGPGVRYLIFLNGCKMRCAFCHNPETWAEGQGQEFTADELLKKALRFKPYWKKDGGITVSGGEPLLQIDFMLDLFRKAKAQGINTCIDTAGQPFTHEEPFYSKWKELMSLTDTVLLDIKNIDPVAHKELTGVDNANILEMAREISDMGIPIWIRHVLVPGGSDNDDYLRRTREFINTLKTVEKVEVLPYHTLGVPKYQELGIPYRLEGVESPSAERIANAKEILGAK</sequence>
<dbReference type="InterPro" id="IPR007197">
    <property type="entry name" value="rSAM"/>
</dbReference>
<comment type="similarity">
    <text evidence="2 10">Belongs to the organic radical-activating enzymes family.</text>
</comment>
<evidence type="ECO:0000313" key="13">
    <source>
        <dbReference type="Proteomes" id="UP000184185"/>
    </source>
</evidence>
<dbReference type="InterPro" id="IPR058240">
    <property type="entry name" value="rSAM_sf"/>
</dbReference>
<gene>
    <name evidence="12" type="ORF">SAMN02745725_03075</name>
</gene>
<keyword evidence="12" id="KW-0670">Pyruvate</keyword>
<keyword evidence="9 10" id="KW-0411">Iron-sulfur</keyword>
<evidence type="ECO:0000256" key="6">
    <source>
        <dbReference type="ARBA" id="ARBA00022723"/>
    </source>
</evidence>
<dbReference type="SFLD" id="SFLDG01066">
    <property type="entry name" value="organic_radical-activating_enz"/>
    <property type="match status" value="1"/>
</dbReference>
<evidence type="ECO:0000256" key="3">
    <source>
        <dbReference type="ARBA" id="ARBA00021356"/>
    </source>
</evidence>
<accession>A0A1M6LC50</accession>
<dbReference type="Proteomes" id="UP000184185">
    <property type="component" value="Unassembled WGS sequence"/>
</dbReference>
<dbReference type="SFLD" id="SFLDS00029">
    <property type="entry name" value="Radical_SAM"/>
    <property type="match status" value="1"/>
</dbReference>
<dbReference type="InterPro" id="IPR012838">
    <property type="entry name" value="PFL1_activating"/>
</dbReference>
<evidence type="ECO:0000256" key="2">
    <source>
        <dbReference type="ARBA" id="ARBA00009777"/>
    </source>
</evidence>
<keyword evidence="12" id="KW-0456">Lyase</keyword>
<dbReference type="SUPFAM" id="SSF102114">
    <property type="entry name" value="Radical SAM enzymes"/>
    <property type="match status" value="1"/>
</dbReference>